<reference evidence="1" key="1">
    <citation type="submission" date="2024-07" db="EMBL/GenBank/DDBJ databases">
        <authorList>
            <person name="Li G."/>
        </authorList>
    </citation>
    <scope>NUCLEOTIDE SEQUENCE</scope>
    <source>
        <strain evidence="1">CP1998</strain>
    </source>
</reference>
<dbReference type="RefSeq" id="WP_320910680.1">
    <property type="nucleotide sequence ID" value="NZ_CP163380.1"/>
</dbReference>
<gene>
    <name evidence="1" type="ORF">AB4X21_05990</name>
</gene>
<sequence length="68" mass="7593">MREQIEKLLNSEISTSAIAKGAGVPWSTVADIRKGKTSIDKMALLTAEKLFNFAEELDKKNNGRLEER</sequence>
<dbReference type="AlphaFoldDB" id="A0AB39L8R4"/>
<keyword evidence="1" id="KW-0238">DNA-binding</keyword>
<name>A0AB39L8R4_9STRE</name>
<organism evidence="1">
    <name type="scientific">Streptococcus sp. CP1998</name>
    <dbReference type="NCBI Taxonomy" id="3238303"/>
    <lineage>
        <taxon>Bacteria</taxon>
        <taxon>Bacillati</taxon>
        <taxon>Bacillota</taxon>
        <taxon>Bacilli</taxon>
        <taxon>Lactobacillales</taxon>
        <taxon>Streptococcaceae</taxon>
        <taxon>Streptococcus</taxon>
    </lineage>
</organism>
<dbReference type="EMBL" id="CP163380">
    <property type="protein sequence ID" value="XDP49134.1"/>
    <property type="molecule type" value="Genomic_DNA"/>
</dbReference>
<protein>
    <submittedName>
        <fullName evidence="1">DNA-binding protein</fullName>
    </submittedName>
</protein>
<evidence type="ECO:0000313" key="1">
    <source>
        <dbReference type="EMBL" id="XDP49134.1"/>
    </source>
</evidence>
<proteinExistence type="predicted"/>
<accession>A0AB39L8R4</accession>
<dbReference type="GO" id="GO:0003677">
    <property type="term" value="F:DNA binding"/>
    <property type="evidence" value="ECO:0007669"/>
    <property type="project" value="UniProtKB-KW"/>
</dbReference>